<keyword evidence="1" id="KW-0472">Membrane</keyword>
<accession>A0A1J5RMH3</accession>
<protein>
    <submittedName>
        <fullName evidence="2">Uncharacterized protein</fullName>
    </submittedName>
</protein>
<reference evidence="2" key="1">
    <citation type="submission" date="2016-10" db="EMBL/GenBank/DDBJ databases">
        <title>Sequence of Gallionella enrichment culture.</title>
        <authorList>
            <person name="Poehlein A."/>
            <person name="Muehling M."/>
            <person name="Daniel R."/>
        </authorList>
    </citation>
    <scope>NUCLEOTIDE SEQUENCE</scope>
</reference>
<evidence type="ECO:0000313" key="2">
    <source>
        <dbReference type="EMBL" id="OIQ90723.1"/>
    </source>
</evidence>
<gene>
    <name evidence="2" type="ORF">GALL_273870</name>
</gene>
<keyword evidence="1" id="KW-1133">Transmembrane helix</keyword>
<name>A0A1J5RMH3_9ZZZZ</name>
<sequence length="133" mass="13565">MPSIRMTWRSATYVAAVALGATLGLVGHTAWPTLLAAAISLPASIVTLPGYYVVYGLLALIPGANPSSSSGNGSVDAGGHVISAVTTGDPATWFTITTPVLGVLLLTAGAFVNVLLVRALAARRRRRVADAPL</sequence>
<feature type="transmembrane region" description="Helical" evidence="1">
    <location>
        <begin position="93"/>
        <end position="117"/>
    </location>
</feature>
<organism evidence="2">
    <name type="scientific">mine drainage metagenome</name>
    <dbReference type="NCBI Taxonomy" id="410659"/>
    <lineage>
        <taxon>unclassified sequences</taxon>
        <taxon>metagenomes</taxon>
        <taxon>ecological metagenomes</taxon>
    </lineage>
</organism>
<comment type="caution">
    <text evidence="2">The sequence shown here is derived from an EMBL/GenBank/DDBJ whole genome shotgun (WGS) entry which is preliminary data.</text>
</comment>
<dbReference type="EMBL" id="MLJW01000282">
    <property type="protein sequence ID" value="OIQ90723.1"/>
    <property type="molecule type" value="Genomic_DNA"/>
</dbReference>
<keyword evidence="1" id="KW-0812">Transmembrane</keyword>
<dbReference type="AlphaFoldDB" id="A0A1J5RMH3"/>
<proteinExistence type="predicted"/>
<evidence type="ECO:0000256" key="1">
    <source>
        <dbReference type="SAM" id="Phobius"/>
    </source>
</evidence>